<dbReference type="PATRIC" id="fig|1276246.3.peg.839"/>
<evidence type="ECO:0000256" key="6">
    <source>
        <dbReference type="ARBA" id="ARBA00022759"/>
    </source>
</evidence>
<keyword evidence="9" id="KW-0460">Magnesium</keyword>
<dbReference type="InterPro" id="IPR000999">
    <property type="entry name" value="RNase_III_dom"/>
</dbReference>
<keyword evidence="7 9" id="KW-0378">Hydrolase</keyword>
<evidence type="ECO:0000256" key="9">
    <source>
        <dbReference type="HAMAP-Rule" id="MF_00104"/>
    </source>
</evidence>
<comment type="cofactor">
    <cofactor evidence="9">
        <name>Mg(2+)</name>
        <dbReference type="ChEBI" id="CHEBI:18420"/>
    </cofactor>
</comment>
<dbReference type="EMBL" id="CP006681">
    <property type="protein sequence ID" value="AHI53184.1"/>
    <property type="molecule type" value="Genomic_DNA"/>
</dbReference>
<dbReference type="KEGG" id="scq:SCULI_v1c08440"/>
<evidence type="ECO:0000256" key="3">
    <source>
        <dbReference type="ARBA" id="ARBA00022552"/>
    </source>
</evidence>
<evidence type="ECO:0000313" key="12">
    <source>
        <dbReference type="EMBL" id="AHI53184.1"/>
    </source>
</evidence>
<comment type="catalytic activity">
    <reaction evidence="1 9">
        <text>Endonucleolytic cleavage to 5'-phosphomonoester.</text>
        <dbReference type="EC" id="3.1.26.3"/>
    </reaction>
</comment>
<dbReference type="Pfam" id="PF00035">
    <property type="entry name" value="dsrm"/>
    <property type="match status" value="1"/>
</dbReference>
<feature type="active site" evidence="9">
    <location>
        <position position="117"/>
    </location>
</feature>
<dbReference type="GO" id="GO:0010468">
    <property type="term" value="P:regulation of gene expression"/>
    <property type="evidence" value="ECO:0007669"/>
    <property type="project" value="TreeGrafter"/>
</dbReference>
<accession>W6AHL3</accession>
<dbReference type="Pfam" id="PF14622">
    <property type="entry name" value="Ribonucleas_3_3"/>
    <property type="match status" value="1"/>
</dbReference>
<gene>
    <name evidence="9 12" type="primary">rnc</name>
    <name evidence="12" type="ORF">SCULI_v1c08440</name>
</gene>
<feature type="domain" description="DRBM" evidence="10">
    <location>
        <begin position="155"/>
        <end position="225"/>
    </location>
</feature>
<dbReference type="GO" id="GO:0046872">
    <property type="term" value="F:metal ion binding"/>
    <property type="evidence" value="ECO:0007669"/>
    <property type="project" value="UniProtKB-KW"/>
</dbReference>
<feature type="binding site" evidence="9">
    <location>
        <position position="114"/>
    </location>
    <ligand>
        <name>Mg(2+)</name>
        <dbReference type="ChEBI" id="CHEBI:18420"/>
    </ligand>
</feature>
<dbReference type="Gene3D" id="1.10.1520.10">
    <property type="entry name" value="Ribonuclease III domain"/>
    <property type="match status" value="1"/>
</dbReference>
<dbReference type="PANTHER" id="PTHR11207:SF0">
    <property type="entry name" value="RIBONUCLEASE 3"/>
    <property type="match status" value="1"/>
</dbReference>
<dbReference type="STRING" id="1276246.SCULI_v1c08440"/>
<reference evidence="12 13" key="1">
    <citation type="journal article" date="2014" name="Genome Biol. Evol.">
        <title>Molecular evolution of the substrate utilization strategies and putative virulence factors in mosquito-associated Spiroplasma species.</title>
        <authorList>
            <person name="Chang T.H."/>
            <person name="Lo W.S."/>
            <person name="Ku C."/>
            <person name="Chen L.L."/>
            <person name="Kuo C.H."/>
        </authorList>
    </citation>
    <scope>NUCLEOTIDE SEQUENCE [LARGE SCALE GENOMIC DNA]</scope>
    <source>
        <strain evidence="12">AES-1</strain>
    </source>
</reference>
<feature type="binding site" evidence="9">
    <location>
        <position position="41"/>
    </location>
    <ligand>
        <name>Mg(2+)</name>
        <dbReference type="ChEBI" id="CHEBI:18420"/>
    </ligand>
</feature>
<keyword evidence="9" id="KW-0963">Cytoplasm</keyword>
<comment type="subunit">
    <text evidence="9">Homodimer.</text>
</comment>
<dbReference type="AlphaFoldDB" id="W6AHL3"/>
<dbReference type="InterPro" id="IPR014720">
    <property type="entry name" value="dsRBD_dom"/>
</dbReference>
<dbReference type="EC" id="3.1.26.3" evidence="9"/>
<dbReference type="CDD" id="cd10845">
    <property type="entry name" value="DSRM_RNAse_III_family"/>
    <property type="match status" value="1"/>
</dbReference>
<keyword evidence="9" id="KW-0479">Metal-binding</keyword>
<dbReference type="InterPro" id="IPR036389">
    <property type="entry name" value="RNase_III_sf"/>
</dbReference>
<proteinExistence type="inferred from homology"/>
<dbReference type="SMART" id="SM00535">
    <property type="entry name" value="RIBOc"/>
    <property type="match status" value="1"/>
</dbReference>
<evidence type="ECO:0000256" key="1">
    <source>
        <dbReference type="ARBA" id="ARBA00000109"/>
    </source>
</evidence>
<dbReference type="SUPFAM" id="SSF69065">
    <property type="entry name" value="RNase III domain-like"/>
    <property type="match status" value="1"/>
</dbReference>
<dbReference type="FunFam" id="1.10.1520.10:FF:000001">
    <property type="entry name" value="Ribonuclease 3"/>
    <property type="match status" value="1"/>
</dbReference>
<dbReference type="GO" id="GO:0005737">
    <property type="term" value="C:cytoplasm"/>
    <property type="evidence" value="ECO:0007669"/>
    <property type="project" value="UniProtKB-SubCell"/>
</dbReference>
<dbReference type="GO" id="GO:0004525">
    <property type="term" value="F:ribonuclease III activity"/>
    <property type="evidence" value="ECO:0007669"/>
    <property type="project" value="UniProtKB-UniRule"/>
</dbReference>
<evidence type="ECO:0000256" key="8">
    <source>
        <dbReference type="ARBA" id="ARBA00022884"/>
    </source>
</evidence>
<evidence type="ECO:0000256" key="4">
    <source>
        <dbReference type="ARBA" id="ARBA00022664"/>
    </source>
</evidence>
<dbReference type="GO" id="GO:0006397">
    <property type="term" value="P:mRNA processing"/>
    <property type="evidence" value="ECO:0007669"/>
    <property type="project" value="UniProtKB-UniRule"/>
</dbReference>
<evidence type="ECO:0000256" key="7">
    <source>
        <dbReference type="ARBA" id="ARBA00022801"/>
    </source>
</evidence>
<name>W6AHL3_9MOLU</name>
<dbReference type="PROSITE" id="PS00517">
    <property type="entry name" value="RNASE_3_1"/>
    <property type="match status" value="1"/>
</dbReference>
<sequence length="227" mass="26102">MKNFLKQFNIEVNSLDYYNEALTHNSYSNEHRLTKNYQRLEFLGDAILQMRVSEVLFKKYPKSNEGILTKYRSSIVRKETLAKFAQKIGLGQFIRLGVGELESKGYEKDSILSDVYESITAAIYLDAGAQALENWLNGTIFKDENTEIFLESIIDYKSELQELIQIEMRNELSYITVSQEKIEDNKTLFTVHCTLDGMVYGIGTGYNKKQAEQMSAKNALSKIKKVQ</sequence>
<dbReference type="InterPro" id="IPR011907">
    <property type="entry name" value="RNase_III"/>
</dbReference>
<keyword evidence="13" id="KW-1185">Reference proteome</keyword>
<dbReference type="Proteomes" id="UP000019267">
    <property type="component" value="Chromosome"/>
</dbReference>
<keyword evidence="8 9" id="KW-0694">RNA-binding</keyword>
<feature type="active site" evidence="9">
    <location>
        <position position="45"/>
    </location>
</feature>
<dbReference type="GO" id="GO:0006364">
    <property type="term" value="P:rRNA processing"/>
    <property type="evidence" value="ECO:0007669"/>
    <property type="project" value="UniProtKB-UniRule"/>
</dbReference>
<keyword evidence="4 9" id="KW-0507">mRNA processing</keyword>
<feature type="domain" description="RNase III" evidence="11">
    <location>
        <begin position="1"/>
        <end position="128"/>
    </location>
</feature>
<evidence type="ECO:0000313" key="13">
    <source>
        <dbReference type="Proteomes" id="UP000019267"/>
    </source>
</evidence>
<dbReference type="HOGENOM" id="CLU_000907_1_3_14"/>
<keyword evidence="9" id="KW-0699">rRNA-binding</keyword>
<evidence type="ECO:0000259" key="10">
    <source>
        <dbReference type="PROSITE" id="PS50137"/>
    </source>
</evidence>
<evidence type="ECO:0000256" key="5">
    <source>
        <dbReference type="ARBA" id="ARBA00022722"/>
    </source>
</evidence>
<organism evidence="12 13">
    <name type="scientific">Spiroplasma culicicola AES-1</name>
    <dbReference type="NCBI Taxonomy" id="1276246"/>
    <lineage>
        <taxon>Bacteria</taxon>
        <taxon>Bacillati</taxon>
        <taxon>Mycoplasmatota</taxon>
        <taxon>Mollicutes</taxon>
        <taxon>Entomoplasmatales</taxon>
        <taxon>Spiroplasmataceae</taxon>
        <taxon>Spiroplasma</taxon>
    </lineage>
</organism>
<comment type="subcellular location">
    <subcellularLocation>
        <location evidence="9">Cytoplasm</location>
    </subcellularLocation>
</comment>
<keyword evidence="9" id="KW-0819">tRNA processing</keyword>
<dbReference type="PROSITE" id="PS50142">
    <property type="entry name" value="RNASE_3_2"/>
    <property type="match status" value="1"/>
</dbReference>
<dbReference type="HAMAP" id="MF_00104">
    <property type="entry name" value="RNase_III"/>
    <property type="match status" value="1"/>
</dbReference>
<dbReference type="CDD" id="cd00593">
    <property type="entry name" value="RIBOc"/>
    <property type="match status" value="1"/>
</dbReference>
<evidence type="ECO:0000259" key="11">
    <source>
        <dbReference type="PROSITE" id="PS50142"/>
    </source>
</evidence>
<dbReference type="PROSITE" id="PS50137">
    <property type="entry name" value="DS_RBD"/>
    <property type="match status" value="1"/>
</dbReference>
<dbReference type="GO" id="GO:0003725">
    <property type="term" value="F:double-stranded RNA binding"/>
    <property type="evidence" value="ECO:0007669"/>
    <property type="project" value="TreeGrafter"/>
</dbReference>
<feature type="binding site" evidence="9">
    <location>
        <position position="117"/>
    </location>
    <ligand>
        <name>Mg(2+)</name>
        <dbReference type="ChEBI" id="CHEBI:18420"/>
    </ligand>
</feature>
<comment type="similarity">
    <text evidence="2">Belongs to the ribonuclease III family.</text>
</comment>
<dbReference type="SUPFAM" id="SSF54768">
    <property type="entry name" value="dsRNA-binding domain-like"/>
    <property type="match status" value="1"/>
</dbReference>
<keyword evidence="3 9" id="KW-0698">rRNA processing</keyword>
<dbReference type="PANTHER" id="PTHR11207">
    <property type="entry name" value="RIBONUCLEASE III"/>
    <property type="match status" value="1"/>
</dbReference>
<dbReference type="GO" id="GO:0019843">
    <property type="term" value="F:rRNA binding"/>
    <property type="evidence" value="ECO:0007669"/>
    <property type="project" value="UniProtKB-KW"/>
</dbReference>
<dbReference type="GO" id="GO:0008033">
    <property type="term" value="P:tRNA processing"/>
    <property type="evidence" value="ECO:0007669"/>
    <property type="project" value="UniProtKB-KW"/>
</dbReference>
<comment type="function">
    <text evidence="9">Digests double-stranded RNA. Involved in the processing of primary rRNA transcript to yield the immediate precursors to the large and small rRNAs (23S and 16S). Processes some mRNAs, and tRNAs when they are encoded in the rRNA operon. Processes pre-crRNA and tracrRNA of type II CRISPR loci if present in the organism.</text>
</comment>
<dbReference type="SMART" id="SM00358">
    <property type="entry name" value="DSRM"/>
    <property type="match status" value="1"/>
</dbReference>
<keyword evidence="5 9" id="KW-0540">Nuclease</keyword>
<keyword evidence="6 9" id="KW-0255">Endonuclease</keyword>
<protein>
    <recommendedName>
        <fullName evidence="9">Ribonuclease 3</fullName>
        <ecNumber evidence="9">3.1.26.3</ecNumber>
    </recommendedName>
    <alternativeName>
        <fullName evidence="9">Ribonuclease III</fullName>
        <shortName evidence="9">RNase III</shortName>
    </alternativeName>
</protein>
<dbReference type="Gene3D" id="3.30.160.20">
    <property type="match status" value="1"/>
</dbReference>
<dbReference type="eggNOG" id="COG0571">
    <property type="taxonomic scope" value="Bacteria"/>
</dbReference>
<evidence type="ECO:0000256" key="2">
    <source>
        <dbReference type="ARBA" id="ARBA00010183"/>
    </source>
</evidence>
<dbReference type="NCBIfam" id="TIGR02191">
    <property type="entry name" value="RNaseIII"/>
    <property type="match status" value="1"/>
</dbReference>